<dbReference type="Proteomes" id="UP000887013">
    <property type="component" value="Unassembled WGS sequence"/>
</dbReference>
<gene>
    <name evidence="1" type="ORF">NPIL_37911</name>
</gene>
<evidence type="ECO:0000313" key="1">
    <source>
        <dbReference type="EMBL" id="GFS43837.1"/>
    </source>
</evidence>
<comment type="caution">
    <text evidence="1">The sequence shown here is derived from an EMBL/GenBank/DDBJ whole genome shotgun (WGS) entry which is preliminary data.</text>
</comment>
<dbReference type="EMBL" id="BMAW01090257">
    <property type="protein sequence ID" value="GFS43837.1"/>
    <property type="molecule type" value="Genomic_DNA"/>
</dbReference>
<protein>
    <recommendedName>
        <fullName evidence="3">C2H2-type domain-containing protein</fullName>
    </recommendedName>
</protein>
<evidence type="ECO:0000313" key="2">
    <source>
        <dbReference type="Proteomes" id="UP000887013"/>
    </source>
</evidence>
<dbReference type="AlphaFoldDB" id="A0A8X6IFI8"/>
<keyword evidence="2" id="KW-1185">Reference proteome</keyword>
<accession>A0A8X6IFI8</accession>
<name>A0A8X6IFI8_NEPPI</name>
<reference evidence="1" key="1">
    <citation type="submission" date="2020-08" db="EMBL/GenBank/DDBJ databases">
        <title>Multicomponent nature underlies the extraordinary mechanical properties of spider dragline silk.</title>
        <authorList>
            <person name="Kono N."/>
            <person name="Nakamura H."/>
            <person name="Mori M."/>
            <person name="Yoshida Y."/>
            <person name="Ohtoshi R."/>
            <person name="Malay A.D."/>
            <person name="Moran D.A.P."/>
            <person name="Tomita M."/>
            <person name="Numata K."/>
            <person name="Arakawa K."/>
        </authorList>
    </citation>
    <scope>NUCLEOTIDE SEQUENCE</scope>
</reference>
<evidence type="ECO:0008006" key="3">
    <source>
        <dbReference type="Google" id="ProtNLM"/>
    </source>
</evidence>
<organism evidence="1 2">
    <name type="scientific">Nephila pilipes</name>
    <name type="common">Giant wood spider</name>
    <name type="synonym">Nephila maculata</name>
    <dbReference type="NCBI Taxonomy" id="299642"/>
    <lineage>
        <taxon>Eukaryota</taxon>
        <taxon>Metazoa</taxon>
        <taxon>Ecdysozoa</taxon>
        <taxon>Arthropoda</taxon>
        <taxon>Chelicerata</taxon>
        <taxon>Arachnida</taxon>
        <taxon>Araneae</taxon>
        <taxon>Araneomorphae</taxon>
        <taxon>Entelegynae</taxon>
        <taxon>Araneoidea</taxon>
        <taxon>Nephilidae</taxon>
        <taxon>Nephila</taxon>
    </lineage>
</organism>
<proteinExistence type="predicted"/>
<sequence length="113" mass="12785">MNSTKCPACNVTFENEKALTSHRSRIVTNAISGACCNFENHIPSNSFESQVSRMDMFLGQHIDTRVETKNNLFPVSQERSISKISEVICKNTKESTENPDFFNALCELDPFFD</sequence>